<dbReference type="InterPro" id="IPR025401">
    <property type="entry name" value="DUF4374"/>
</dbReference>
<dbReference type="AlphaFoldDB" id="W2C9G2"/>
<proteinExistence type="predicted"/>
<evidence type="ECO:0000313" key="2">
    <source>
        <dbReference type="Proteomes" id="UP000018872"/>
    </source>
</evidence>
<gene>
    <name evidence="1" type="ORF">T229_13230</name>
</gene>
<dbReference type="Proteomes" id="UP000018872">
    <property type="component" value="Unassembled WGS sequence"/>
</dbReference>
<evidence type="ECO:0000313" key="1">
    <source>
        <dbReference type="EMBL" id="ETK03658.1"/>
    </source>
</evidence>
<dbReference type="PATRIC" id="fig|1410950.3.peg.2043"/>
<protein>
    <recommendedName>
        <fullName evidence="3">DUF4374 domain-containing protein</fullName>
    </recommendedName>
</protein>
<evidence type="ECO:0008006" key="3">
    <source>
        <dbReference type="Google" id="ProtNLM"/>
    </source>
</evidence>
<name>W2C9G2_9BACT</name>
<organism evidence="1 2">
    <name type="scientific">Tannerella sp. oral taxon BU063 isolate Cell 5</name>
    <dbReference type="NCBI Taxonomy" id="1410950"/>
    <lineage>
        <taxon>Bacteria</taxon>
        <taxon>Pseudomonadati</taxon>
        <taxon>Bacteroidota</taxon>
        <taxon>Bacteroidia</taxon>
        <taxon>Bacteroidales</taxon>
        <taxon>Tannerellaceae</taxon>
        <taxon>Tannerella</taxon>
    </lineage>
</organism>
<sequence length="360" mass="40527">MEMPKVHYTWLFRGKVAIGMSYQQSDPGVGYVLRLKADSTLEKIGEFVVRNRFTNYQFLNDHTFITSVGGQVSSHMKRPDGTLRNDGATFEFWDIRSNAMVLNHQKTIWTEDITGNGEQITFSSIVDMGDGTFLTAIVQSSFKQRGADGGSSVGDVKYPDSVWVARLDTALNVKHIYRDDRISYAAGQYRAQMLRSVLKTDDGTVYVFSNAFNAKTTRKAGALRINKGADAFDHNYYFNIQDKANGYKFRRVWYLTDDKFLLELYNTIKVETLTPGHQFAIIDMSEQSLTWLQGLPAKGDIISGTESGGVPMFHNGYIYLPITKIKEDAAIYKVDIRTAVATKITTIKGAEEVRSIGYLK</sequence>
<accession>W2C9G2</accession>
<reference evidence="1 2" key="1">
    <citation type="submission" date="2013-11" db="EMBL/GenBank/DDBJ databases">
        <title>Single cell genomics of uncultured Tannerella BU063 (oral taxon 286).</title>
        <authorList>
            <person name="Beall C.J."/>
            <person name="Campbell A.G."/>
            <person name="Griffen A.L."/>
            <person name="Podar M."/>
            <person name="Leys E.J."/>
        </authorList>
    </citation>
    <scope>NUCLEOTIDE SEQUENCE [LARGE SCALE GENOMIC DNA]</scope>
    <source>
        <strain evidence="1">Cell 5</strain>
    </source>
</reference>
<dbReference type="EMBL" id="AYYC01000732">
    <property type="protein sequence ID" value="ETK03658.1"/>
    <property type="molecule type" value="Genomic_DNA"/>
</dbReference>
<dbReference type="Pfam" id="PF14298">
    <property type="entry name" value="DUF4374"/>
    <property type="match status" value="1"/>
</dbReference>
<comment type="caution">
    <text evidence="1">The sequence shown here is derived from an EMBL/GenBank/DDBJ whole genome shotgun (WGS) entry which is preliminary data.</text>
</comment>